<dbReference type="Pfam" id="PF04391">
    <property type="entry name" value="DUF533"/>
    <property type="match status" value="1"/>
</dbReference>
<dbReference type="EMBL" id="CP004393">
    <property type="protein sequence ID" value="AJE46230.1"/>
    <property type="molecule type" value="Genomic_DNA"/>
</dbReference>
<reference evidence="1 2" key="1">
    <citation type="journal article" date="2014" name="Int. J. Syst. Evol. Microbiol.">
        <title>Celeribacter indicus sp. nov., a polycyclic aromatic hydrocarbon-degrading bacterium from deep-sea sediment and reclassification of Huaishuia halophila as Celeribacter halophilus comb. nov.</title>
        <authorList>
            <person name="Lai Q."/>
            <person name="Cao J."/>
            <person name="Yuan J."/>
            <person name="Li F."/>
            <person name="Shao Z."/>
        </authorList>
    </citation>
    <scope>NUCLEOTIDE SEQUENCE [LARGE SCALE GENOMIC DNA]</scope>
    <source>
        <strain evidence="1">P73</strain>
    </source>
</reference>
<dbReference type="AlphaFoldDB" id="A0A0B5DYJ3"/>
<gene>
    <name evidence="1" type="ORF">P73_1515</name>
</gene>
<dbReference type="STRING" id="1208324.P73_1515"/>
<dbReference type="KEGG" id="cid:P73_1515"/>
<sequence length="236" mass="24558">MSFVRTLATLAIGFAAAKGVDRYRRMGGMDGMREAMRQVGNPGGMADQWGQMAEKMGVPGGAGAMREMMGRFGNQAADMSEATEAGMSSLMNAMTGAAATGAASMSDMFAAMTKGTPVGAATEENARLMIRAMIMAAKSDGEIDAEERTKILDALDDASEEEIAFVQAQLDAPVDPAALAKDAGQTATSQVYAAALMSISVDTDAEKAFLKTLGTALMLDPVKQAEIHQAMGKPVI</sequence>
<dbReference type="HOGENOM" id="CLU_068390_0_0_5"/>
<dbReference type="InterPro" id="IPR007486">
    <property type="entry name" value="YebE"/>
</dbReference>
<dbReference type="OrthoDB" id="7866618at2"/>
<dbReference type="Proteomes" id="UP000031521">
    <property type="component" value="Chromosome"/>
</dbReference>
<dbReference type="CDD" id="cd07178">
    <property type="entry name" value="terB_like_YebE"/>
    <property type="match status" value="1"/>
</dbReference>
<dbReference type="SUPFAM" id="SSF158682">
    <property type="entry name" value="TerB-like"/>
    <property type="match status" value="1"/>
</dbReference>
<protein>
    <recommendedName>
        <fullName evidence="3">Protein YebE</fullName>
    </recommendedName>
</protein>
<proteinExistence type="predicted"/>
<evidence type="ECO:0008006" key="3">
    <source>
        <dbReference type="Google" id="ProtNLM"/>
    </source>
</evidence>
<evidence type="ECO:0000313" key="1">
    <source>
        <dbReference type="EMBL" id="AJE46230.1"/>
    </source>
</evidence>
<keyword evidence="2" id="KW-1185">Reference proteome</keyword>
<organism evidence="1 2">
    <name type="scientific">Celeribacter indicus</name>
    <dbReference type="NCBI Taxonomy" id="1208324"/>
    <lineage>
        <taxon>Bacteria</taxon>
        <taxon>Pseudomonadati</taxon>
        <taxon>Pseudomonadota</taxon>
        <taxon>Alphaproteobacteria</taxon>
        <taxon>Rhodobacterales</taxon>
        <taxon>Roseobacteraceae</taxon>
        <taxon>Celeribacter</taxon>
    </lineage>
</organism>
<evidence type="ECO:0000313" key="2">
    <source>
        <dbReference type="Proteomes" id="UP000031521"/>
    </source>
</evidence>
<dbReference type="RefSeq" id="WP_043869149.1">
    <property type="nucleotide sequence ID" value="NZ_CP004393.1"/>
</dbReference>
<name>A0A0B5DYJ3_9RHOB</name>
<accession>A0A0B5DYJ3</accession>
<dbReference type="InterPro" id="IPR029024">
    <property type="entry name" value="TerB-like"/>
</dbReference>